<dbReference type="HOGENOM" id="CLU_3124831_0_0_1"/>
<name>G2YEE9_BOTF4</name>
<evidence type="ECO:0000313" key="2">
    <source>
        <dbReference type="Proteomes" id="UP000008177"/>
    </source>
</evidence>
<dbReference type="EMBL" id="FQ790323">
    <property type="protein sequence ID" value="CCD50147.1"/>
    <property type="molecule type" value="Genomic_DNA"/>
</dbReference>
<proteinExistence type="predicted"/>
<reference evidence="2" key="1">
    <citation type="journal article" date="2011" name="PLoS Genet.">
        <title>Genomic analysis of the necrotrophic fungal pathogens Sclerotinia sclerotiorum and Botrytis cinerea.</title>
        <authorList>
            <person name="Amselem J."/>
            <person name="Cuomo C.A."/>
            <person name="van Kan J.A."/>
            <person name="Viaud M."/>
            <person name="Benito E.P."/>
            <person name="Couloux A."/>
            <person name="Coutinho P.M."/>
            <person name="de Vries R.P."/>
            <person name="Dyer P.S."/>
            <person name="Fillinger S."/>
            <person name="Fournier E."/>
            <person name="Gout L."/>
            <person name="Hahn M."/>
            <person name="Kohn L."/>
            <person name="Lapalu N."/>
            <person name="Plummer K.M."/>
            <person name="Pradier J.M."/>
            <person name="Quevillon E."/>
            <person name="Sharon A."/>
            <person name="Simon A."/>
            <person name="ten Have A."/>
            <person name="Tudzynski B."/>
            <person name="Tudzynski P."/>
            <person name="Wincker P."/>
            <person name="Andrew M."/>
            <person name="Anthouard V."/>
            <person name="Beever R.E."/>
            <person name="Beffa R."/>
            <person name="Benoit I."/>
            <person name="Bouzid O."/>
            <person name="Brault B."/>
            <person name="Chen Z."/>
            <person name="Choquer M."/>
            <person name="Collemare J."/>
            <person name="Cotton P."/>
            <person name="Danchin E.G."/>
            <person name="Da Silva C."/>
            <person name="Gautier A."/>
            <person name="Giraud C."/>
            <person name="Giraud T."/>
            <person name="Gonzalez C."/>
            <person name="Grossetete S."/>
            <person name="Guldener U."/>
            <person name="Henrissat B."/>
            <person name="Howlett B.J."/>
            <person name="Kodira C."/>
            <person name="Kretschmer M."/>
            <person name="Lappartient A."/>
            <person name="Leroch M."/>
            <person name="Levis C."/>
            <person name="Mauceli E."/>
            <person name="Neuveglise C."/>
            <person name="Oeser B."/>
            <person name="Pearson M."/>
            <person name="Poulain J."/>
            <person name="Poussereau N."/>
            <person name="Quesneville H."/>
            <person name="Rascle C."/>
            <person name="Schumacher J."/>
            <person name="Segurens B."/>
            <person name="Sexton A."/>
            <person name="Silva E."/>
            <person name="Sirven C."/>
            <person name="Soanes D.M."/>
            <person name="Talbot N.J."/>
            <person name="Templeton M."/>
            <person name="Yandava C."/>
            <person name="Yarden O."/>
            <person name="Zeng Q."/>
            <person name="Rollins J.A."/>
            <person name="Lebrun M.H."/>
            <person name="Dickman M."/>
        </authorList>
    </citation>
    <scope>NUCLEOTIDE SEQUENCE [LARGE SCALE GENOMIC DNA]</scope>
    <source>
        <strain evidence="2">T4</strain>
    </source>
</reference>
<protein>
    <submittedName>
        <fullName evidence="1">Uncharacterized protein</fullName>
    </submittedName>
</protein>
<accession>G2YEE9</accession>
<gene>
    <name evidence="1" type="ORF">BofuT4_uP025460.1</name>
</gene>
<dbReference type="Proteomes" id="UP000008177">
    <property type="component" value="Unplaced contigs"/>
</dbReference>
<dbReference type="InParanoid" id="G2YEE9"/>
<sequence>MLFGQDNKRGLGYVETEEESNNKKGHITTTIFRKYPMSFVYGEDTKIGSG</sequence>
<evidence type="ECO:0000313" key="1">
    <source>
        <dbReference type="EMBL" id="CCD50147.1"/>
    </source>
</evidence>
<organism evidence="1 2">
    <name type="scientific">Botryotinia fuckeliana (strain T4)</name>
    <name type="common">Noble rot fungus</name>
    <name type="synonym">Botrytis cinerea</name>
    <dbReference type="NCBI Taxonomy" id="999810"/>
    <lineage>
        <taxon>Eukaryota</taxon>
        <taxon>Fungi</taxon>
        <taxon>Dikarya</taxon>
        <taxon>Ascomycota</taxon>
        <taxon>Pezizomycotina</taxon>
        <taxon>Leotiomycetes</taxon>
        <taxon>Helotiales</taxon>
        <taxon>Sclerotiniaceae</taxon>
        <taxon>Botrytis</taxon>
    </lineage>
</organism>
<dbReference type="AlphaFoldDB" id="G2YEE9"/>